<feature type="region of interest" description="Disordered" evidence="1">
    <location>
        <begin position="13"/>
        <end position="56"/>
    </location>
</feature>
<feature type="compositionally biased region" description="Low complexity" evidence="1">
    <location>
        <begin position="136"/>
        <end position="157"/>
    </location>
</feature>
<evidence type="ECO:0000313" key="2">
    <source>
        <dbReference type="EMBL" id="KAI7835859.1"/>
    </source>
</evidence>
<feature type="region of interest" description="Disordered" evidence="1">
    <location>
        <begin position="213"/>
        <end position="238"/>
    </location>
</feature>
<gene>
    <name evidence="2" type="ORF">COHA_010256</name>
</gene>
<dbReference type="AlphaFoldDB" id="A0AAD5DK86"/>
<proteinExistence type="predicted"/>
<evidence type="ECO:0000313" key="3">
    <source>
        <dbReference type="Proteomes" id="UP001205105"/>
    </source>
</evidence>
<protein>
    <recommendedName>
        <fullName evidence="4">Flagellar associated protein</fullName>
    </recommendedName>
</protein>
<sequence length="238" mass="26014">MWNGLRTQEALEGGVFSRRHPLSVGTAEEPVPYNSKPEDRDSYKGKQFGIGASKPEPCKPLFEGEQYVDRLPYRELQPEKPGKARRQPPIMHAFLTSDYSKRDEFSLTVRMEQHREIIKASGGGHEARVQKEAEAKLAAARKGASPDAAAAASERQAGSGGGSAGRKAEGKLLFDLVYEGEAELCIKAKRDTRNPTVLSPERNLGPYRTTVRAAHTAPPAGGSKVSPPRYGIKRAEFT</sequence>
<reference evidence="2" key="1">
    <citation type="submission" date="2020-11" db="EMBL/GenBank/DDBJ databases">
        <title>Chlorella ohadii genome sequencing and assembly.</title>
        <authorList>
            <person name="Murik O."/>
            <person name="Treves H."/>
            <person name="Kedem I."/>
            <person name="Shotland Y."/>
            <person name="Kaplan A."/>
        </authorList>
    </citation>
    <scope>NUCLEOTIDE SEQUENCE</scope>
    <source>
        <strain evidence="2">1</strain>
    </source>
</reference>
<feature type="compositionally biased region" description="Basic and acidic residues" evidence="1">
    <location>
        <begin position="125"/>
        <end position="135"/>
    </location>
</feature>
<accession>A0AAD5DK86</accession>
<organism evidence="2 3">
    <name type="scientific">Chlorella ohadii</name>
    <dbReference type="NCBI Taxonomy" id="2649997"/>
    <lineage>
        <taxon>Eukaryota</taxon>
        <taxon>Viridiplantae</taxon>
        <taxon>Chlorophyta</taxon>
        <taxon>core chlorophytes</taxon>
        <taxon>Trebouxiophyceae</taxon>
        <taxon>Chlorellales</taxon>
        <taxon>Chlorellaceae</taxon>
        <taxon>Chlorella clade</taxon>
        <taxon>Chlorella</taxon>
    </lineage>
</organism>
<dbReference type="EMBL" id="JADXDR010000220">
    <property type="protein sequence ID" value="KAI7835859.1"/>
    <property type="molecule type" value="Genomic_DNA"/>
</dbReference>
<evidence type="ECO:0008006" key="4">
    <source>
        <dbReference type="Google" id="ProtNLM"/>
    </source>
</evidence>
<name>A0AAD5DK86_9CHLO</name>
<keyword evidence="3" id="KW-1185">Reference proteome</keyword>
<dbReference type="Proteomes" id="UP001205105">
    <property type="component" value="Unassembled WGS sequence"/>
</dbReference>
<comment type="caution">
    <text evidence="2">The sequence shown here is derived from an EMBL/GenBank/DDBJ whole genome shotgun (WGS) entry which is preliminary data.</text>
</comment>
<evidence type="ECO:0000256" key="1">
    <source>
        <dbReference type="SAM" id="MobiDB-lite"/>
    </source>
</evidence>
<feature type="region of interest" description="Disordered" evidence="1">
    <location>
        <begin position="121"/>
        <end position="167"/>
    </location>
</feature>